<dbReference type="GO" id="GO:0016020">
    <property type="term" value="C:membrane"/>
    <property type="evidence" value="ECO:0007669"/>
    <property type="project" value="UniProtKB-SubCell"/>
</dbReference>
<evidence type="ECO:0000256" key="4">
    <source>
        <dbReference type="ARBA" id="ARBA00023136"/>
    </source>
</evidence>
<gene>
    <name evidence="8" type="ORF">MHUMG1_09861</name>
</gene>
<reference evidence="8 9" key="1">
    <citation type="submission" date="2020-07" db="EMBL/GenBank/DDBJ databases">
        <title>Metarhizium humberi genome.</title>
        <authorList>
            <person name="Lysoe E."/>
        </authorList>
    </citation>
    <scope>NUCLEOTIDE SEQUENCE [LARGE SCALE GENOMIC DNA]</scope>
    <source>
        <strain evidence="8 9">ESALQ1638</strain>
    </source>
</reference>
<evidence type="ECO:0000256" key="6">
    <source>
        <dbReference type="SAM" id="Phobius"/>
    </source>
</evidence>
<evidence type="ECO:0000259" key="7">
    <source>
        <dbReference type="Pfam" id="PF20684"/>
    </source>
</evidence>
<dbReference type="EMBL" id="JACEFI010000032">
    <property type="protein sequence ID" value="KAH0592360.1"/>
    <property type="molecule type" value="Genomic_DNA"/>
</dbReference>
<dbReference type="Proteomes" id="UP000764110">
    <property type="component" value="Unassembled WGS sequence"/>
</dbReference>
<keyword evidence="9" id="KW-1185">Reference proteome</keyword>
<feature type="transmembrane region" description="Helical" evidence="6">
    <location>
        <begin position="97"/>
        <end position="117"/>
    </location>
</feature>
<evidence type="ECO:0000256" key="5">
    <source>
        <dbReference type="ARBA" id="ARBA00038359"/>
    </source>
</evidence>
<dbReference type="InterPro" id="IPR049326">
    <property type="entry name" value="Rhodopsin_dom_fungi"/>
</dbReference>
<feature type="transmembrane region" description="Helical" evidence="6">
    <location>
        <begin position="44"/>
        <end position="66"/>
    </location>
</feature>
<evidence type="ECO:0000256" key="1">
    <source>
        <dbReference type="ARBA" id="ARBA00004141"/>
    </source>
</evidence>
<dbReference type="AlphaFoldDB" id="A0A9P8M5A9"/>
<name>A0A9P8M5A9_9HYPO</name>
<dbReference type="PANTHER" id="PTHR33048:SF47">
    <property type="entry name" value="INTEGRAL MEMBRANE PROTEIN-RELATED"/>
    <property type="match status" value="1"/>
</dbReference>
<evidence type="ECO:0000313" key="9">
    <source>
        <dbReference type="Proteomes" id="UP000764110"/>
    </source>
</evidence>
<dbReference type="Pfam" id="PF20684">
    <property type="entry name" value="Fung_rhodopsin"/>
    <property type="match status" value="1"/>
</dbReference>
<comment type="subcellular location">
    <subcellularLocation>
        <location evidence="1">Membrane</location>
        <topology evidence="1">Multi-pass membrane protein</topology>
    </subcellularLocation>
</comment>
<feature type="transmembrane region" description="Helical" evidence="6">
    <location>
        <begin position="180"/>
        <end position="198"/>
    </location>
</feature>
<organism evidence="8 9">
    <name type="scientific">Metarhizium humberi</name>
    <dbReference type="NCBI Taxonomy" id="2596975"/>
    <lineage>
        <taxon>Eukaryota</taxon>
        <taxon>Fungi</taxon>
        <taxon>Dikarya</taxon>
        <taxon>Ascomycota</taxon>
        <taxon>Pezizomycotina</taxon>
        <taxon>Sordariomycetes</taxon>
        <taxon>Hypocreomycetidae</taxon>
        <taxon>Hypocreales</taxon>
        <taxon>Clavicipitaceae</taxon>
        <taxon>Metarhizium</taxon>
    </lineage>
</organism>
<feature type="transmembrane region" description="Helical" evidence="6">
    <location>
        <begin position="244"/>
        <end position="264"/>
    </location>
</feature>
<accession>A0A9P8M5A9</accession>
<dbReference type="PANTHER" id="PTHR33048">
    <property type="entry name" value="PTH11-LIKE INTEGRAL MEMBRANE PROTEIN (AFU_ORTHOLOGUE AFUA_5G11245)"/>
    <property type="match status" value="1"/>
</dbReference>
<keyword evidence="3 6" id="KW-1133">Transmembrane helix</keyword>
<feature type="domain" description="Rhodopsin" evidence="7">
    <location>
        <begin position="28"/>
        <end position="268"/>
    </location>
</feature>
<feature type="transmembrane region" description="Helical" evidence="6">
    <location>
        <begin position="12"/>
        <end position="32"/>
    </location>
</feature>
<evidence type="ECO:0000256" key="2">
    <source>
        <dbReference type="ARBA" id="ARBA00022692"/>
    </source>
</evidence>
<proteinExistence type="inferred from homology"/>
<evidence type="ECO:0000256" key="3">
    <source>
        <dbReference type="ARBA" id="ARBA00022989"/>
    </source>
</evidence>
<comment type="similarity">
    <text evidence="5">Belongs to the SAT4 family.</text>
</comment>
<keyword evidence="4 6" id="KW-0472">Membrane</keyword>
<feature type="transmembrane region" description="Helical" evidence="6">
    <location>
        <begin position="129"/>
        <end position="150"/>
    </location>
</feature>
<feature type="transmembrane region" description="Helical" evidence="6">
    <location>
        <begin position="210"/>
        <end position="232"/>
    </location>
</feature>
<protein>
    <recommendedName>
        <fullName evidence="7">Rhodopsin domain-containing protein</fullName>
    </recommendedName>
</protein>
<keyword evidence="2 6" id="KW-0812">Transmembrane</keyword>
<evidence type="ECO:0000313" key="8">
    <source>
        <dbReference type="EMBL" id="KAH0592360.1"/>
    </source>
</evidence>
<sequence>MRPRTQSAKENLAACIAMIVITTLAIIARFGIRMHRGPKPSGADWLCLASFPFFYAYCGIIMNFILNTSQYGAFEYDQRLGLLELQNLTKAVYATEILFGIIITVVKLSILCLYYGLFFKTSSSSKIWVVKGFAIACIVWFLIAESIVIFQCHPIHLLWDSVGASPRCFKSSALLLGYEMTNLFLDVSILCIPIPVVLKLKLATSRQIAVLGIFMLGSFVCIASIVRLSAIWNQSGSLFLFSEVMMWSTLQLGLAITCSCLPTLNPIFTGVIKSFVYLGSWTASLWSHSKSQGTSTRQKMPDHHAMNNECLIPPLPTFTGASTSQHNISGDLFDGSPSKVDKQSRVIFNAC</sequence>
<comment type="caution">
    <text evidence="8">The sequence shown here is derived from an EMBL/GenBank/DDBJ whole genome shotgun (WGS) entry which is preliminary data.</text>
</comment>
<dbReference type="InterPro" id="IPR052337">
    <property type="entry name" value="SAT4-like"/>
</dbReference>